<dbReference type="STRING" id="391038.Bphy_5236"/>
<dbReference type="InterPro" id="IPR048087">
    <property type="entry name" value="VF_A0006-like"/>
</dbReference>
<name>B2JMS6_PARP8</name>
<evidence type="ECO:0000313" key="3">
    <source>
        <dbReference type="Proteomes" id="UP000001192"/>
    </source>
</evidence>
<protein>
    <recommendedName>
        <fullName evidence="4">Lipoprotein</fullName>
    </recommendedName>
</protein>
<proteinExistence type="predicted"/>
<evidence type="ECO:0008006" key="4">
    <source>
        <dbReference type="Google" id="ProtNLM"/>
    </source>
</evidence>
<gene>
    <name evidence="2" type="ordered locus">Bphy_5236</name>
</gene>
<dbReference type="KEGG" id="bph:Bphy_5236"/>
<keyword evidence="3" id="KW-1185">Reference proteome</keyword>
<accession>B2JMS6</accession>
<feature type="chain" id="PRO_5002779749" description="Lipoprotein" evidence="1">
    <location>
        <begin position="24"/>
        <end position="105"/>
    </location>
</feature>
<dbReference type="NCBIfam" id="NF041602">
    <property type="entry name" value="VF_A0006_fam"/>
    <property type="match status" value="1"/>
</dbReference>
<feature type="signal peptide" evidence="1">
    <location>
        <begin position="1"/>
        <end position="23"/>
    </location>
</feature>
<evidence type="ECO:0000313" key="2">
    <source>
        <dbReference type="EMBL" id="ACC74319.1"/>
    </source>
</evidence>
<reference evidence="3" key="1">
    <citation type="journal article" date="2014" name="Stand. Genomic Sci.">
        <title>Complete genome sequence of Burkholderia phymatum STM815(T), a broad host range and efficient nitrogen-fixing symbiont of Mimosa species.</title>
        <authorList>
            <person name="Moulin L."/>
            <person name="Klonowska A."/>
            <person name="Caroline B."/>
            <person name="Booth K."/>
            <person name="Vriezen J.A."/>
            <person name="Melkonian R."/>
            <person name="James E.K."/>
            <person name="Young J.P."/>
            <person name="Bena G."/>
            <person name="Hauser L."/>
            <person name="Land M."/>
            <person name="Kyrpides N."/>
            <person name="Bruce D."/>
            <person name="Chain P."/>
            <person name="Copeland A."/>
            <person name="Pitluck S."/>
            <person name="Woyke T."/>
            <person name="Lizotte-Waniewski M."/>
            <person name="Bristow J."/>
            <person name="Riley M."/>
        </authorList>
    </citation>
    <scope>NUCLEOTIDE SEQUENCE [LARGE SCALE GENOMIC DNA]</scope>
    <source>
        <strain evidence="3">DSM 17167 / CIP 108236 / LMG 21445 / STM815</strain>
    </source>
</reference>
<dbReference type="AlphaFoldDB" id="B2JMS6"/>
<dbReference type="Proteomes" id="UP000001192">
    <property type="component" value="Chromosome 2"/>
</dbReference>
<sequence length="105" mass="11524" precursor="true">MGEMMRNLCIVLTLVFCASTASKADGFDGSDNEDTYRQCVAKSARSTASMLAFQVMQNACLRLYRQTSALSDADKSYYLCLLRKLPGVNNDIHAQMAAKACGEPR</sequence>
<evidence type="ECO:0000256" key="1">
    <source>
        <dbReference type="SAM" id="SignalP"/>
    </source>
</evidence>
<dbReference type="HOGENOM" id="CLU_2231524_0_0_4"/>
<keyword evidence="1" id="KW-0732">Signal</keyword>
<dbReference type="EMBL" id="CP001044">
    <property type="protein sequence ID" value="ACC74319.1"/>
    <property type="molecule type" value="Genomic_DNA"/>
</dbReference>
<organism evidence="2 3">
    <name type="scientific">Paraburkholderia phymatum (strain DSM 17167 / CIP 108236 / LMG 21445 / STM815)</name>
    <name type="common">Burkholderia phymatum</name>
    <dbReference type="NCBI Taxonomy" id="391038"/>
    <lineage>
        <taxon>Bacteria</taxon>
        <taxon>Pseudomonadati</taxon>
        <taxon>Pseudomonadota</taxon>
        <taxon>Betaproteobacteria</taxon>
        <taxon>Burkholderiales</taxon>
        <taxon>Burkholderiaceae</taxon>
        <taxon>Paraburkholderia</taxon>
    </lineage>
</organism>